<dbReference type="EMBL" id="JADWDC010000002">
    <property type="protein sequence ID" value="MCC0175511.1"/>
    <property type="molecule type" value="Genomic_DNA"/>
</dbReference>
<organism evidence="2 3">
    <name type="scientific">Waterburya agarophytonicola KI4</name>
    <dbReference type="NCBI Taxonomy" id="2874699"/>
    <lineage>
        <taxon>Bacteria</taxon>
        <taxon>Bacillati</taxon>
        <taxon>Cyanobacteriota</taxon>
        <taxon>Cyanophyceae</taxon>
        <taxon>Pleurocapsales</taxon>
        <taxon>Hyellaceae</taxon>
        <taxon>Waterburya</taxon>
        <taxon>Waterburya agarophytonicola</taxon>
    </lineage>
</organism>
<dbReference type="RefSeq" id="WP_229638514.1">
    <property type="nucleotide sequence ID" value="NZ_JADWDC010000002.1"/>
</dbReference>
<dbReference type="Proteomes" id="UP000729733">
    <property type="component" value="Unassembled WGS sequence"/>
</dbReference>
<accession>A0A964FDW6</accession>
<dbReference type="Pfam" id="PF01936">
    <property type="entry name" value="NYN"/>
    <property type="match status" value="1"/>
</dbReference>
<dbReference type="PANTHER" id="PTHR35458">
    <property type="entry name" value="SLR0755 PROTEIN"/>
    <property type="match status" value="1"/>
</dbReference>
<keyword evidence="3" id="KW-1185">Reference proteome</keyword>
<reference evidence="2" key="1">
    <citation type="journal article" date="2021" name="Antonie Van Leeuwenhoek">
        <title>Draft genome and description of Waterburya agarophytonicola gen. nov. sp. nov. (Pleurocapsales, Cyanobacteria): a seaweed symbiont.</title>
        <authorList>
            <person name="Bonthond G."/>
            <person name="Shalygin S."/>
            <person name="Bayer T."/>
            <person name="Weinberger F."/>
        </authorList>
    </citation>
    <scope>NUCLEOTIDE SEQUENCE</scope>
    <source>
        <strain evidence="2">KI4</strain>
    </source>
</reference>
<feature type="domain" description="NYN" evidence="1">
    <location>
        <begin position="3"/>
        <end position="44"/>
    </location>
</feature>
<evidence type="ECO:0000259" key="1">
    <source>
        <dbReference type="Pfam" id="PF01936"/>
    </source>
</evidence>
<name>A0A964FDW6_9CYAN</name>
<dbReference type="PANTHER" id="PTHR35458:SF8">
    <property type="entry name" value="SLR0650 PROTEIN"/>
    <property type="match status" value="1"/>
</dbReference>
<dbReference type="GO" id="GO:0004540">
    <property type="term" value="F:RNA nuclease activity"/>
    <property type="evidence" value="ECO:0007669"/>
    <property type="project" value="InterPro"/>
</dbReference>
<dbReference type="AlphaFoldDB" id="A0A964FDW6"/>
<comment type="caution">
    <text evidence="2">The sequence shown here is derived from an EMBL/GenBank/DDBJ whole genome shotgun (WGS) entry which is preliminary data.</text>
</comment>
<dbReference type="InterPro" id="IPR021139">
    <property type="entry name" value="NYN"/>
</dbReference>
<proteinExistence type="predicted"/>
<evidence type="ECO:0000313" key="3">
    <source>
        <dbReference type="Proteomes" id="UP000729733"/>
    </source>
</evidence>
<sequence>MGGDGDFACALEKVSSQGCQVEVVSLKSSTSEALIKTSDRYTDLQDIIQDICKA</sequence>
<dbReference type="InterPro" id="IPR047140">
    <property type="entry name" value="LabA"/>
</dbReference>
<dbReference type="Gene3D" id="3.40.50.1010">
    <property type="entry name" value="5'-nuclease"/>
    <property type="match status" value="1"/>
</dbReference>
<protein>
    <submittedName>
        <fullName evidence="2">NYN domain-containing protein</fullName>
    </submittedName>
</protein>
<evidence type="ECO:0000313" key="2">
    <source>
        <dbReference type="EMBL" id="MCC0175511.1"/>
    </source>
</evidence>
<gene>
    <name evidence="2" type="ORF">I4641_00760</name>
</gene>